<evidence type="ECO:0000256" key="3">
    <source>
        <dbReference type="ARBA" id="ARBA00022692"/>
    </source>
</evidence>
<keyword evidence="3 6" id="KW-0812">Transmembrane</keyword>
<dbReference type="InterPro" id="IPR000620">
    <property type="entry name" value="EamA_dom"/>
</dbReference>
<dbReference type="AlphaFoldDB" id="A0A1I2ZIY1"/>
<feature type="transmembrane region" description="Helical" evidence="6">
    <location>
        <begin position="124"/>
        <end position="144"/>
    </location>
</feature>
<dbReference type="InterPro" id="IPR037185">
    <property type="entry name" value="EmrE-like"/>
</dbReference>
<evidence type="ECO:0000256" key="2">
    <source>
        <dbReference type="ARBA" id="ARBA00007362"/>
    </source>
</evidence>
<proteinExistence type="inferred from homology"/>
<dbReference type="SUPFAM" id="SSF103481">
    <property type="entry name" value="Multidrug resistance efflux transporter EmrE"/>
    <property type="match status" value="1"/>
</dbReference>
<feature type="transmembrane region" description="Helical" evidence="6">
    <location>
        <begin position="156"/>
        <end position="174"/>
    </location>
</feature>
<reference evidence="8 10" key="1">
    <citation type="submission" date="2016-10" db="EMBL/GenBank/DDBJ databases">
        <authorList>
            <person name="Varghese N."/>
            <person name="Submissions S."/>
        </authorList>
    </citation>
    <scope>NUCLEOTIDE SEQUENCE [LARGE SCALE GENOMIC DNA]</scope>
    <source>
        <strain evidence="8 10">GMCC 1.11211</strain>
    </source>
</reference>
<feature type="transmembrane region" description="Helical" evidence="6">
    <location>
        <begin position="91"/>
        <end position="112"/>
    </location>
</feature>
<feature type="transmembrane region" description="Helical" evidence="6">
    <location>
        <begin position="35"/>
        <end position="56"/>
    </location>
</feature>
<dbReference type="EMBL" id="SOFE01000001">
    <property type="protein sequence ID" value="TFB89488.1"/>
    <property type="molecule type" value="Genomic_DNA"/>
</dbReference>
<feature type="transmembrane region" description="Helical" evidence="6">
    <location>
        <begin position="186"/>
        <end position="205"/>
    </location>
</feature>
<keyword evidence="4 6" id="KW-1133">Transmembrane helix</keyword>
<dbReference type="STRING" id="995038.SAMN05216274_10459"/>
<organism evidence="9 11">
    <name type="scientific">Cryobacterium levicorallinum</name>
    <dbReference type="NCBI Taxonomy" id="995038"/>
    <lineage>
        <taxon>Bacteria</taxon>
        <taxon>Bacillati</taxon>
        <taxon>Actinomycetota</taxon>
        <taxon>Actinomycetes</taxon>
        <taxon>Micrococcales</taxon>
        <taxon>Microbacteriaceae</taxon>
        <taxon>Cryobacterium</taxon>
    </lineage>
</organism>
<dbReference type="GO" id="GO:0016020">
    <property type="term" value="C:membrane"/>
    <property type="evidence" value="ECO:0007669"/>
    <property type="project" value="UniProtKB-SubCell"/>
</dbReference>
<dbReference type="EMBL" id="FOPW01000004">
    <property type="protein sequence ID" value="SFH37449.1"/>
    <property type="molecule type" value="Genomic_DNA"/>
</dbReference>
<comment type="similarity">
    <text evidence="2">Belongs to the EamA transporter family.</text>
</comment>
<feature type="transmembrane region" description="Helical" evidence="6">
    <location>
        <begin position="217"/>
        <end position="236"/>
    </location>
</feature>
<feature type="domain" description="EamA" evidence="7">
    <location>
        <begin position="8"/>
        <end position="139"/>
    </location>
</feature>
<gene>
    <name evidence="9" type="ORF">E3O11_00280</name>
    <name evidence="8" type="ORF">SAMN05216274_10459</name>
</gene>
<evidence type="ECO:0000313" key="9">
    <source>
        <dbReference type="EMBL" id="TFB89488.1"/>
    </source>
</evidence>
<accession>A0A1I2ZIY1</accession>
<dbReference type="PANTHER" id="PTHR32322">
    <property type="entry name" value="INNER MEMBRANE TRANSPORTER"/>
    <property type="match status" value="1"/>
</dbReference>
<evidence type="ECO:0000259" key="7">
    <source>
        <dbReference type="Pfam" id="PF00892"/>
    </source>
</evidence>
<dbReference type="RefSeq" id="WP_092448781.1">
    <property type="nucleotide sequence ID" value="NZ_BKAC01000002.1"/>
</dbReference>
<comment type="subcellular location">
    <subcellularLocation>
        <location evidence="1">Membrane</location>
        <topology evidence="1">Multi-pass membrane protein</topology>
    </subcellularLocation>
</comment>
<evidence type="ECO:0000256" key="4">
    <source>
        <dbReference type="ARBA" id="ARBA00022989"/>
    </source>
</evidence>
<evidence type="ECO:0000256" key="6">
    <source>
        <dbReference type="SAM" id="Phobius"/>
    </source>
</evidence>
<feature type="transmembrane region" description="Helical" evidence="6">
    <location>
        <begin position="68"/>
        <end position="85"/>
    </location>
</feature>
<keyword evidence="10" id="KW-1185">Reference proteome</keyword>
<sequence length="313" mass="31657">MNRHRLAGIGAITVTSLLWGTTGTAATLAPGVGPLAVGSAALGIGGILQAVIAIPALRAALPAVRGNLRLIVLGAVAVMIYPLAFYSSMHFAGVAIGSVVSLASAPLASGLLEFLLEHKRLSRWWALAAGLGIIGSTLLCLSKMTDAAESAGQTVAGISLGLLAGATYATYSWAAHRLMNRGISRAASMGFVFGLGGTLLLPVLIVTGAPLLASTQAFSVAAYMAIIPMFLGYLLFGYGLTRVSASTATTITLTEPAIAAILAVLIVGERLTTLGWVGLAVIAGVLAILAIAPTNEVAGKTATSTQRIPAATR</sequence>
<feature type="transmembrane region" description="Helical" evidence="6">
    <location>
        <begin position="274"/>
        <end position="292"/>
    </location>
</feature>
<evidence type="ECO:0000256" key="1">
    <source>
        <dbReference type="ARBA" id="ARBA00004141"/>
    </source>
</evidence>
<dbReference type="InterPro" id="IPR050638">
    <property type="entry name" value="AA-Vitamin_Transporters"/>
</dbReference>
<dbReference type="Proteomes" id="UP000297963">
    <property type="component" value="Unassembled WGS sequence"/>
</dbReference>
<comment type="caution">
    <text evidence="9">The sequence shown here is derived from an EMBL/GenBank/DDBJ whole genome shotgun (WGS) entry which is preliminary data.</text>
</comment>
<name>A0A1I2ZIY1_9MICO</name>
<protein>
    <submittedName>
        <fullName evidence="8">Drug/metabolite transporter, DME family</fullName>
    </submittedName>
    <submittedName>
        <fullName evidence="9">EamA/RhaT family transporter</fullName>
    </submittedName>
</protein>
<evidence type="ECO:0000256" key="5">
    <source>
        <dbReference type="ARBA" id="ARBA00023136"/>
    </source>
</evidence>
<dbReference type="PANTHER" id="PTHR32322:SF2">
    <property type="entry name" value="EAMA DOMAIN-CONTAINING PROTEIN"/>
    <property type="match status" value="1"/>
</dbReference>
<feature type="transmembrane region" description="Helical" evidence="6">
    <location>
        <begin position="248"/>
        <end position="268"/>
    </location>
</feature>
<evidence type="ECO:0000313" key="10">
    <source>
        <dbReference type="Proteomes" id="UP000199681"/>
    </source>
</evidence>
<evidence type="ECO:0000313" key="11">
    <source>
        <dbReference type="Proteomes" id="UP000297963"/>
    </source>
</evidence>
<evidence type="ECO:0000313" key="8">
    <source>
        <dbReference type="EMBL" id="SFH37449.1"/>
    </source>
</evidence>
<feature type="domain" description="EamA" evidence="7">
    <location>
        <begin position="156"/>
        <end position="288"/>
    </location>
</feature>
<keyword evidence="5 6" id="KW-0472">Membrane</keyword>
<dbReference type="Pfam" id="PF00892">
    <property type="entry name" value="EamA"/>
    <property type="match status" value="2"/>
</dbReference>
<reference evidence="9 11" key="2">
    <citation type="submission" date="2019-03" db="EMBL/GenBank/DDBJ databases">
        <title>Genomics of glacier-inhabiting Cryobacterium strains.</title>
        <authorList>
            <person name="Liu Q."/>
            <person name="Xin Y.-H."/>
        </authorList>
    </citation>
    <scope>NUCLEOTIDE SEQUENCE [LARGE SCALE GENOMIC DNA]</scope>
    <source>
        <strain evidence="9 11">Hh34</strain>
    </source>
</reference>
<dbReference type="Proteomes" id="UP000199681">
    <property type="component" value="Unassembled WGS sequence"/>
</dbReference>